<sequence length="79" mass="9160">MTTAPTETVQLRYEVETKDIAYIVSIFECYENFAIVRTIDRSRGWIELITAPHFVEETITMMKALASEISLRRIEDSES</sequence>
<name>A0A7T0G2B7_9BACT</name>
<dbReference type="Pfam" id="PF16256">
    <property type="entry name" value="DUF4911"/>
    <property type="match status" value="1"/>
</dbReference>
<proteinExistence type="predicted"/>
<accession>A0A7T0G2B7</accession>
<protein>
    <submittedName>
        <fullName evidence="1">DUF4911 domain-containing protein</fullName>
    </submittedName>
</protein>
<organism evidence="1 2">
    <name type="scientific">Candidatus Nitrohelix vancouverensis</name>
    <dbReference type="NCBI Taxonomy" id="2705534"/>
    <lineage>
        <taxon>Bacteria</taxon>
        <taxon>Pseudomonadati</taxon>
        <taxon>Nitrospinota/Tectimicrobiota group</taxon>
        <taxon>Nitrospinota</taxon>
        <taxon>Nitrospinia</taxon>
        <taxon>Nitrospinales</taxon>
        <taxon>Nitrospinaceae</taxon>
        <taxon>Candidatus Nitrohelix</taxon>
    </lineage>
</organism>
<reference evidence="2" key="1">
    <citation type="submission" date="2020-02" db="EMBL/GenBank/DDBJ databases">
        <title>Genomic and physiological characterization of two novel Nitrospinaceae genera.</title>
        <authorList>
            <person name="Mueller A.J."/>
            <person name="Jung M.-Y."/>
            <person name="Strachan C.R."/>
            <person name="Herbold C.W."/>
            <person name="Kirkegaard R.H."/>
            <person name="Daims H."/>
        </authorList>
    </citation>
    <scope>NUCLEOTIDE SEQUENCE [LARGE SCALE GENOMIC DNA]</scope>
</reference>
<evidence type="ECO:0000313" key="1">
    <source>
        <dbReference type="EMBL" id="QPJ64174.1"/>
    </source>
</evidence>
<dbReference type="InterPro" id="IPR032587">
    <property type="entry name" value="DUF4911"/>
</dbReference>
<evidence type="ECO:0000313" key="2">
    <source>
        <dbReference type="Proteomes" id="UP000594464"/>
    </source>
</evidence>
<dbReference type="AlphaFoldDB" id="A0A7T0G2B7"/>
<dbReference type="KEGG" id="nva:G3M78_01655"/>
<dbReference type="Proteomes" id="UP000594464">
    <property type="component" value="Chromosome"/>
</dbReference>
<gene>
    <name evidence="1" type="ORF">G3M78_01655</name>
</gene>
<dbReference type="EMBL" id="CP048620">
    <property type="protein sequence ID" value="QPJ64174.1"/>
    <property type="molecule type" value="Genomic_DNA"/>
</dbReference>